<evidence type="ECO:0000313" key="3">
    <source>
        <dbReference type="Proteomes" id="UP000317839"/>
    </source>
</evidence>
<organism evidence="2 3">
    <name type="scientific">Aliikangiella marina</name>
    <dbReference type="NCBI Taxonomy" id="1712262"/>
    <lineage>
        <taxon>Bacteria</taxon>
        <taxon>Pseudomonadati</taxon>
        <taxon>Pseudomonadota</taxon>
        <taxon>Gammaproteobacteria</taxon>
        <taxon>Oceanospirillales</taxon>
        <taxon>Pleioneaceae</taxon>
        <taxon>Aliikangiella</taxon>
    </lineage>
</organism>
<keyword evidence="1" id="KW-0732">Signal</keyword>
<dbReference type="EMBL" id="VIKR01000002">
    <property type="protein sequence ID" value="TQV75242.1"/>
    <property type="molecule type" value="Genomic_DNA"/>
</dbReference>
<keyword evidence="3" id="KW-1185">Reference proteome</keyword>
<evidence type="ECO:0000313" key="2">
    <source>
        <dbReference type="EMBL" id="TQV75242.1"/>
    </source>
</evidence>
<reference evidence="2 3" key="1">
    <citation type="submission" date="2019-06" db="EMBL/GenBank/DDBJ databases">
        <title>Draft genome of Aliikangiella marina GYP-15.</title>
        <authorList>
            <person name="Wang G."/>
        </authorList>
    </citation>
    <scope>NUCLEOTIDE SEQUENCE [LARGE SCALE GENOMIC DNA]</scope>
    <source>
        <strain evidence="2 3">GYP-15</strain>
    </source>
</reference>
<feature type="signal peptide" evidence="1">
    <location>
        <begin position="1"/>
        <end position="37"/>
    </location>
</feature>
<sequence length="367" mass="41231">MLQIQYGWSTKLASWVKFSIHYLLMPCLASLCFNATASASVEAAGIYQQAEQALLDKQYQTAAALFTKLETDSQFSRKAQFGIAKAAFYLNELDRAEEKIEALLTQSNNNPEYLFIAGRIAGKQTQSASIFTKLGYAKDTKRYFTQALKINPHHQASLIGLIRFHQQAPVMAGGDKAAIPQLIERLNAVDKRAAFPFQAPELLENNKISDLKLLYDKALDTKSTVDVGVFKYDFALLLSSYKNYRWACDALNSIDLNRYDEKPDFAAMRLYQIAKCAAESNTTLELGLDKIVEYSKLPKDQRTIPSDWIQFRQAQLTFLINSTVENKRTLQSIGKKTSDKDLKKKINQFLKSASVSVTAKAALRETG</sequence>
<name>A0A545TDE7_9GAMM</name>
<protein>
    <recommendedName>
        <fullName evidence="4">Tetratricopeptide repeat protein</fullName>
    </recommendedName>
</protein>
<proteinExistence type="predicted"/>
<dbReference type="AlphaFoldDB" id="A0A545TDE7"/>
<dbReference type="Gene3D" id="1.25.40.10">
    <property type="entry name" value="Tetratricopeptide repeat domain"/>
    <property type="match status" value="1"/>
</dbReference>
<dbReference type="InterPro" id="IPR011990">
    <property type="entry name" value="TPR-like_helical_dom_sf"/>
</dbReference>
<evidence type="ECO:0008006" key="4">
    <source>
        <dbReference type="Google" id="ProtNLM"/>
    </source>
</evidence>
<evidence type="ECO:0000256" key="1">
    <source>
        <dbReference type="SAM" id="SignalP"/>
    </source>
</evidence>
<feature type="chain" id="PRO_5021977070" description="Tetratricopeptide repeat protein" evidence="1">
    <location>
        <begin position="38"/>
        <end position="367"/>
    </location>
</feature>
<dbReference type="Proteomes" id="UP000317839">
    <property type="component" value="Unassembled WGS sequence"/>
</dbReference>
<accession>A0A545TDE7</accession>
<gene>
    <name evidence="2" type="ORF">FLL45_09915</name>
</gene>
<comment type="caution">
    <text evidence="2">The sequence shown here is derived from an EMBL/GenBank/DDBJ whole genome shotgun (WGS) entry which is preliminary data.</text>
</comment>
<dbReference type="OrthoDB" id="192575at2"/>
<dbReference type="SUPFAM" id="SSF48452">
    <property type="entry name" value="TPR-like"/>
    <property type="match status" value="1"/>
</dbReference>
<dbReference type="RefSeq" id="WP_142941858.1">
    <property type="nucleotide sequence ID" value="NZ_VIKR01000002.1"/>
</dbReference>